<proteinExistence type="inferred from homology"/>
<gene>
    <name evidence="5" type="ORF">MPDQ_003728</name>
</gene>
<dbReference type="AlphaFoldDB" id="A0A507QMF0"/>
<dbReference type="PANTHER" id="PTHR10996">
    <property type="entry name" value="2-HYDROXYACID DEHYDROGENASE-RELATED"/>
    <property type="match status" value="1"/>
</dbReference>
<name>A0A507QMF0_MONPU</name>
<dbReference type="Pfam" id="PF00389">
    <property type="entry name" value="2-Hacid_dh"/>
    <property type="match status" value="1"/>
</dbReference>
<dbReference type="InterPro" id="IPR029753">
    <property type="entry name" value="D-isomer_DH_CS"/>
</dbReference>
<comment type="similarity">
    <text evidence="2">Belongs to the D-isomer specific 2-hydroxyacid dehydrogenase family.</text>
</comment>
<dbReference type="STRING" id="5098.A0A507QMF0"/>
<dbReference type="InterPro" id="IPR006139">
    <property type="entry name" value="D-isomer_2_OHA_DH_cat_dom"/>
</dbReference>
<dbReference type="InterPro" id="IPR050223">
    <property type="entry name" value="D-isomer_2-hydroxyacid_DH"/>
</dbReference>
<dbReference type="GO" id="GO:0016618">
    <property type="term" value="F:hydroxypyruvate reductase [NAD(P)H] activity"/>
    <property type="evidence" value="ECO:0007669"/>
    <property type="project" value="TreeGrafter"/>
</dbReference>
<evidence type="ECO:0000313" key="5">
    <source>
        <dbReference type="EMBL" id="TQB68262.1"/>
    </source>
</evidence>
<dbReference type="SUPFAM" id="SSF52283">
    <property type="entry name" value="Formate/glycerate dehydrogenase catalytic domain-like"/>
    <property type="match status" value="1"/>
</dbReference>
<dbReference type="GO" id="GO:0005829">
    <property type="term" value="C:cytosol"/>
    <property type="evidence" value="ECO:0007669"/>
    <property type="project" value="TreeGrafter"/>
</dbReference>
<comment type="caution">
    <text evidence="5">The sequence shown here is derived from an EMBL/GenBank/DDBJ whole genome shotgun (WGS) entry which is preliminary data.</text>
</comment>
<dbReference type="GO" id="GO:0051287">
    <property type="term" value="F:NAD binding"/>
    <property type="evidence" value="ECO:0007669"/>
    <property type="project" value="InterPro"/>
</dbReference>
<organism evidence="5 6">
    <name type="scientific">Monascus purpureus</name>
    <name type="common">Red mold</name>
    <name type="synonym">Monascus anka</name>
    <dbReference type="NCBI Taxonomy" id="5098"/>
    <lineage>
        <taxon>Eukaryota</taxon>
        <taxon>Fungi</taxon>
        <taxon>Dikarya</taxon>
        <taxon>Ascomycota</taxon>
        <taxon>Pezizomycotina</taxon>
        <taxon>Eurotiomycetes</taxon>
        <taxon>Eurotiomycetidae</taxon>
        <taxon>Eurotiales</taxon>
        <taxon>Aspergillaceae</taxon>
        <taxon>Monascus</taxon>
    </lineage>
</organism>
<dbReference type="PANTHER" id="PTHR10996:SF281">
    <property type="entry name" value="D-ISOMER SPECIFIC 2-HYDROXYACID DEHYDROGENASE NAD-BINDING DOMAIN-CONTAINING PROTEIN-RELATED"/>
    <property type="match status" value="1"/>
</dbReference>
<dbReference type="GO" id="GO:0030267">
    <property type="term" value="F:glyoxylate reductase (NADPH) activity"/>
    <property type="evidence" value="ECO:0007669"/>
    <property type="project" value="TreeGrafter"/>
</dbReference>
<dbReference type="Gene3D" id="3.40.50.720">
    <property type="entry name" value="NAD(P)-binding Rossmann-like Domain"/>
    <property type="match status" value="2"/>
</dbReference>
<dbReference type="PROSITE" id="PS00671">
    <property type="entry name" value="D_2_HYDROXYACID_DH_3"/>
    <property type="match status" value="1"/>
</dbReference>
<dbReference type="Pfam" id="PF02826">
    <property type="entry name" value="2-Hacid_dh_C"/>
    <property type="match status" value="1"/>
</dbReference>
<dbReference type="CDD" id="cd12168">
    <property type="entry name" value="Mand_dh_like"/>
    <property type="match status" value="1"/>
</dbReference>
<feature type="domain" description="D-isomer specific 2-hydroxyacid dehydrogenase NAD-binding" evidence="4">
    <location>
        <begin position="128"/>
        <end position="308"/>
    </location>
</feature>
<dbReference type="Proteomes" id="UP000319663">
    <property type="component" value="Unassembled WGS sequence"/>
</dbReference>
<evidence type="ECO:0000256" key="1">
    <source>
        <dbReference type="ARBA" id="ARBA00023002"/>
    </source>
</evidence>
<evidence type="ECO:0000259" key="3">
    <source>
        <dbReference type="Pfam" id="PF00389"/>
    </source>
</evidence>
<evidence type="ECO:0000259" key="4">
    <source>
        <dbReference type="Pfam" id="PF02826"/>
    </source>
</evidence>
<evidence type="ECO:0000313" key="6">
    <source>
        <dbReference type="Proteomes" id="UP000319663"/>
    </source>
</evidence>
<dbReference type="EMBL" id="VIFY01000233">
    <property type="protein sequence ID" value="TQB68262.1"/>
    <property type="molecule type" value="Genomic_DNA"/>
</dbReference>
<sequence length="357" mass="38780">MGSVSPKPTILYVGPPIVFAHDAWAAFTKNFNVLFYDLHSKEEVITAFSEGGKYSKIGGIVRPNIGPHLLPSMDKELISHLPASCKIISYCNHGYDGEDTKELERKGIWYCNGAGGATNATADMALFLILAAYRYTTFCEHQLRTIGSADYSAVEDVCNGSYDPNGGILGVIGLGEIGTAAATRARVLGMSIHYFNRTRKPEAEKALGGAEYHKDLESLLRISDCVLVACPHSQETHHLLNKETFKLMKKGSRVVNIARGKVIDEEALVDALEDGTISSVGLDVFHDEPAIHPKLVSNWKVTLVPHIGGSTVGTLQKFEEIALKNIEAFFLGDGKPLTPINNVCKNIEAKFYSGLAA</sequence>
<keyword evidence="1 2" id="KW-0560">Oxidoreductase</keyword>
<protein>
    <recommendedName>
        <fullName evidence="7">D-isomer specific 2-hydroxyacid dehydrogenase NAD-binding domain-containing protein</fullName>
    </recommendedName>
</protein>
<dbReference type="InterPro" id="IPR036291">
    <property type="entry name" value="NAD(P)-bd_dom_sf"/>
</dbReference>
<evidence type="ECO:0008006" key="7">
    <source>
        <dbReference type="Google" id="ProtNLM"/>
    </source>
</evidence>
<keyword evidence="6" id="KW-1185">Reference proteome</keyword>
<reference evidence="5 6" key="1">
    <citation type="submission" date="2019-06" db="EMBL/GenBank/DDBJ databases">
        <title>Wine fermentation using esterase from Monascus purpureus.</title>
        <authorList>
            <person name="Geng C."/>
            <person name="Zhang Y."/>
        </authorList>
    </citation>
    <scope>NUCLEOTIDE SEQUENCE [LARGE SCALE GENOMIC DNA]</scope>
    <source>
        <strain evidence="5">HQ1</strain>
    </source>
</reference>
<accession>A0A507QMF0</accession>
<evidence type="ECO:0000256" key="2">
    <source>
        <dbReference type="RuleBase" id="RU003719"/>
    </source>
</evidence>
<dbReference type="SUPFAM" id="SSF51735">
    <property type="entry name" value="NAD(P)-binding Rossmann-fold domains"/>
    <property type="match status" value="1"/>
</dbReference>
<dbReference type="InterPro" id="IPR006140">
    <property type="entry name" value="D-isomer_DH_NAD-bd"/>
</dbReference>
<feature type="domain" description="D-isomer specific 2-hydroxyacid dehydrogenase catalytic" evidence="3">
    <location>
        <begin position="63"/>
        <end position="337"/>
    </location>
</feature>